<dbReference type="InterPro" id="IPR051063">
    <property type="entry name" value="PDI"/>
</dbReference>
<protein>
    <recommendedName>
        <fullName evidence="4">Thioredoxin domain-containing protein</fullName>
    </recommendedName>
</protein>
<dbReference type="EMBL" id="OOIP01000022">
    <property type="protein sequence ID" value="SPO40721.1"/>
    <property type="molecule type" value="Genomic_DNA"/>
</dbReference>
<dbReference type="Gene3D" id="3.40.30.10">
    <property type="entry name" value="Glutaredoxin"/>
    <property type="match status" value="1"/>
</dbReference>
<dbReference type="CDD" id="cd02961">
    <property type="entry name" value="PDI_a_family"/>
    <property type="match status" value="1"/>
</dbReference>
<dbReference type="InterPro" id="IPR036249">
    <property type="entry name" value="Thioredoxin-like_sf"/>
</dbReference>
<evidence type="ECO:0000256" key="1">
    <source>
        <dbReference type="ARBA" id="ARBA00006347"/>
    </source>
</evidence>
<organism evidence="5 6">
    <name type="scientific">Pseudozyma flocculosa</name>
    <dbReference type="NCBI Taxonomy" id="84751"/>
    <lineage>
        <taxon>Eukaryota</taxon>
        <taxon>Fungi</taxon>
        <taxon>Dikarya</taxon>
        <taxon>Basidiomycota</taxon>
        <taxon>Ustilaginomycotina</taxon>
        <taxon>Ustilaginomycetes</taxon>
        <taxon>Ustilaginales</taxon>
        <taxon>Ustilaginaceae</taxon>
        <taxon>Pseudozyma</taxon>
    </lineage>
</organism>
<dbReference type="GO" id="GO:0003756">
    <property type="term" value="F:protein disulfide isomerase activity"/>
    <property type="evidence" value="ECO:0007669"/>
    <property type="project" value="TreeGrafter"/>
</dbReference>
<evidence type="ECO:0000313" key="6">
    <source>
        <dbReference type="Proteomes" id="UP000323386"/>
    </source>
</evidence>
<feature type="signal peptide" evidence="3">
    <location>
        <begin position="1"/>
        <end position="26"/>
    </location>
</feature>
<name>A0A5C3FB71_9BASI</name>
<dbReference type="GO" id="GO:0005783">
    <property type="term" value="C:endoplasmic reticulum"/>
    <property type="evidence" value="ECO:0007669"/>
    <property type="project" value="TreeGrafter"/>
</dbReference>
<accession>A0A5C3FB71</accession>
<feature type="domain" description="Thioredoxin" evidence="4">
    <location>
        <begin position="15"/>
        <end position="146"/>
    </location>
</feature>
<keyword evidence="2 3" id="KW-0732">Signal</keyword>
<dbReference type="Pfam" id="PF00085">
    <property type="entry name" value="Thioredoxin"/>
    <property type="match status" value="1"/>
</dbReference>
<evidence type="ECO:0000259" key="4">
    <source>
        <dbReference type="PROSITE" id="PS51352"/>
    </source>
</evidence>
<evidence type="ECO:0000256" key="2">
    <source>
        <dbReference type="ARBA" id="ARBA00022729"/>
    </source>
</evidence>
<dbReference type="PANTHER" id="PTHR45672:SF3">
    <property type="entry name" value="THIOREDOXIN DOMAIN-CONTAINING PROTEIN 5"/>
    <property type="match status" value="1"/>
</dbReference>
<gene>
    <name evidence="5" type="ORF">PSFLO_06203</name>
</gene>
<dbReference type="AlphaFoldDB" id="A0A5C3FB71"/>
<keyword evidence="6" id="KW-1185">Reference proteome</keyword>
<evidence type="ECO:0000256" key="3">
    <source>
        <dbReference type="SAM" id="SignalP"/>
    </source>
</evidence>
<sequence length="163" mass="18423">MLRRTLSLLLLGLACLVALGASTAEAKKWEFGDINNPNLASLTSSNFTSTLSKGMWLVEFYSPYCKHCKKFAPVWQDLAEYEEHLADSHDFRFTRVNCITQGDLCGEQQIPGFPSIFLWADGVRFEEYEGERDFDAMLAYVEARAADWRSYSAQKAEALSTGR</sequence>
<dbReference type="PROSITE" id="PS51257">
    <property type="entry name" value="PROKAR_LIPOPROTEIN"/>
    <property type="match status" value="1"/>
</dbReference>
<reference evidence="5 6" key="1">
    <citation type="submission" date="2018-03" db="EMBL/GenBank/DDBJ databases">
        <authorList>
            <person name="Guldener U."/>
        </authorList>
    </citation>
    <scope>NUCLEOTIDE SEQUENCE [LARGE SCALE GENOMIC DNA]</scope>
    <source>
        <strain evidence="5 6">DAOM196992</strain>
    </source>
</reference>
<comment type="similarity">
    <text evidence="1">Belongs to the protein disulfide isomerase family.</text>
</comment>
<dbReference type="GO" id="GO:0006457">
    <property type="term" value="P:protein folding"/>
    <property type="evidence" value="ECO:0007669"/>
    <property type="project" value="TreeGrafter"/>
</dbReference>
<dbReference type="PROSITE" id="PS51352">
    <property type="entry name" value="THIOREDOXIN_2"/>
    <property type="match status" value="1"/>
</dbReference>
<evidence type="ECO:0000313" key="5">
    <source>
        <dbReference type="EMBL" id="SPO40721.1"/>
    </source>
</evidence>
<proteinExistence type="inferred from homology"/>
<dbReference type="SUPFAM" id="SSF52833">
    <property type="entry name" value="Thioredoxin-like"/>
    <property type="match status" value="1"/>
</dbReference>
<feature type="chain" id="PRO_5023135434" description="Thioredoxin domain-containing protein" evidence="3">
    <location>
        <begin position="27"/>
        <end position="163"/>
    </location>
</feature>
<dbReference type="OrthoDB" id="72053at2759"/>
<dbReference type="InterPro" id="IPR013766">
    <property type="entry name" value="Thioredoxin_domain"/>
</dbReference>
<dbReference type="Proteomes" id="UP000323386">
    <property type="component" value="Unassembled WGS sequence"/>
</dbReference>
<dbReference type="PANTHER" id="PTHR45672">
    <property type="entry name" value="PROTEIN DISULFIDE-ISOMERASE C17H9.14C-RELATED"/>
    <property type="match status" value="1"/>
</dbReference>